<dbReference type="GO" id="GO:0008973">
    <property type="term" value="F:phosphopentomutase activity"/>
    <property type="evidence" value="ECO:0007669"/>
    <property type="project" value="TreeGrafter"/>
</dbReference>
<evidence type="ECO:0000256" key="3">
    <source>
        <dbReference type="ARBA" id="ARBA00022553"/>
    </source>
</evidence>
<evidence type="ECO:0000313" key="10">
    <source>
        <dbReference type="Proteomes" id="UP000321938"/>
    </source>
</evidence>
<organism evidence="9 10">
    <name type="scientific">Psychroserpens burtonensis</name>
    <dbReference type="NCBI Taxonomy" id="49278"/>
    <lineage>
        <taxon>Bacteria</taxon>
        <taxon>Pseudomonadati</taxon>
        <taxon>Bacteroidota</taxon>
        <taxon>Flavobacteriia</taxon>
        <taxon>Flavobacteriales</taxon>
        <taxon>Flavobacteriaceae</taxon>
        <taxon>Psychroserpens</taxon>
    </lineage>
</organism>
<dbReference type="Gene3D" id="3.30.310.50">
    <property type="entry name" value="Alpha-D-phosphohexomutase, C-terminal domain"/>
    <property type="match status" value="1"/>
</dbReference>
<dbReference type="GO" id="GO:0000287">
    <property type="term" value="F:magnesium ion binding"/>
    <property type="evidence" value="ECO:0007669"/>
    <property type="project" value="InterPro"/>
</dbReference>
<proteinExistence type="inferred from homology"/>
<dbReference type="STRING" id="1123037.GCA_000425305_00468"/>
<evidence type="ECO:0000256" key="6">
    <source>
        <dbReference type="ARBA" id="ARBA00023235"/>
    </source>
</evidence>
<evidence type="ECO:0000256" key="4">
    <source>
        <dbReference type="ARBA" id="ARBA00022723"/>
    </source>
</evidence>
<dbReference type="PROSITE" id="PS51301">
    <property type="entry name" value="KILA_N"/>
    <property type="match status" value="1"/>
</dbReference>
<protein>
    <submittedName>
        <fullName evidence="9">Phospho-sugar mutase</fullName>
    </submittedName>
</protein>
<dbReference type="InterPro" id="IPR016066">
    <property type="entry name" value="A-D-PHexomutase_CS"/>
</dbReference>
<reference evidence="9 10" key="1">
    <citation type="submission" date="2019-08" db="EMBL/GenBank/DDBJ databases">
        <title>Genome of Psychroserpens burtonensis ACAM 167.</title>
        <authorList>
            <person name="Bowman J.P."/>
        </authorList>
    </citation>
    <scope>NUCLEOTIDE SEQUENCE [LARGE SCALE GENOMIC DNA]</scope>
    <source>
        <strain evidence="9 10">ACAM 167</strain>
    </source>
</reference>
<keyword evidence="5 7" id="KW-0460">Magnesium</keyword>
<evidence type="ECO:0000256" key="5">
    <source>
        <dbReference type="ARBA" id="ARBA00022842"/>
    </source>
</evidence>
<dbReference type="InterPro" id="IPR005844">
    <property type="entry name" value="A-D-PHexomutase_a/b/a-I"/>
</dbReference>
<accession>A0A5C7BE45</accession>
<dbReference type="InterPro" id="IPR016055">
    <property type="entry name" value="A-D-PHexomutase_a/b/a-I/II/III"/>
</dbReference>
<dbReference type="EMBL" id="VOSB01000002">
    <property type="protein sequence ID" value="TXE20029.1"/>
    <property type="molecule type" value="Genomic_DNA"/>
</dbReference>
<comment type="cofactor">
    <cofactor evidence="1">
        <name>Mg(2+)</name>
        <dbReference type="ChEBI" id="CHEBI:18420"/>
    </cofactor>
</comment>
<keyword evidence="4 7" id="KW-0479">Metal-binding</keyword>
<dbReference type="PRINTS" id="PR00509">
    <property type="entry name" value="PGMPMM"/>
</dbReference>
<dbReference type="OrthoDB" id="9806956at2"/>
<name>A0A5C7BE45_9FLAO</name>
<dbReference type="RefSeq" id="WP_147230930.1">
    <property type="nucleotide sequence ID" value="NZ_VOSB01000002.1"/>
</dbReference>
<dbReference type="Pfam" id="PF02880">
    <property type="entry name" value="PGM_PMM_III"/>
    <property type="match status" value="1"/>
</dbReference>
<keyword evidence="3" id="KW-0597">Phosphoprotein</keyword>
<comment type="caution">
    <text evidence="9">The sequence shown here is derived from an EMBL/GenBank/DDBJ whole genome shotgun (WGS) entry which is preliminary data.</text>
</comment>
<evidence type="ECO:0000256" key="1">
    <source>
        <dbReference type="ARBA" id="ARBA00001946"/>
    </source>
</evidence>
<evidence type="ECO:0000256" key="2">
    <source>
        <dbReference type="ARBA" id="ARBA00010231"/>
    </source>
</evidence>
<dbReference type="SUPFAM" id="SSF55957">
    <property type="entry name" value="Phosphoglucomutase, C-terminal domain"/>
    <property type="match status" value="1"/>
</dbReference>
<dbReference type="AlphaFoldDB" id="A0A5C7BE45"/>
<keyword evidence="6" id="KW-0413">Isomerase</keyword>
<evidence type="ECO:0000259" key="8">
    <source>
        <dbReference type="PROSITE" id="PS51301"/>
    </source>
</evidence>
<evidence type="ECO:0000256" key="7">
    <source>
        <dbReference type="RuleBase" id="RU004326"/>
    </source>
</evidence>
<dbReference type="InterPro" id="IPR017880">
    <property type="entry name" value="KilA_N"/>
</dbReference>
<keyword evidence="10" id="KW-1185">Reference proteome</keyword>
<feature type="domain" description="KilA-N" evidence="8">
    <location>
        <begin position="1"/>
        <end position="31"/>
    </location>
</feature>
<dbReference type="GO" id="GO:0005975">
    <property type="term" value="P:carbohydrate metabolic process"/>
    <property type="evidence" value="ECO:0007669"/>
    <property type="project" value="InterPro"/>
</dbReference>
<dbReference type="CDD" id="cd05799">
    <property type="entry name" value="PGM2"/>
    <property type="match status" value="1"/>
</dbReference>
<dbReference type="Pfam" id="PF02879">
    <property type="entry name" value="PGM_PMM_II"/>
    <property type="match status" value="1"/>
</dbReference>
<dbReference type="InterPro" id="IPR005846">
    <property type="entry name" value="A-D-PHexomutase_a/b/a-III"/>
</dbReference>
<dbReference type="Proteomes" id="UP000321938">
    <property type="component" value="Unassembled WGS sequence"/>
</dbReference>
<comment type="similarity">
    <text evidence="2 7">Belongs to the phosphohexose mutase family.</text>
</comment>
<dbReference type="SUPFAM" id="SSF53738">
    <property type="entry name" value="Phosphoglucomutase, first 3 domains"/>
    <property type="match status" value="3"/>
</dbReference>
<dbReference type="PANTHER" id="PTHR45745">
    <property type="entry name" value="PHOSPHOMANNOMUTASE 45A"/>
    <property type="match status" value="1"/>
</dbReference>
<dbReference type="PANTHER" id="PTHR45745:SF1">
    <property type="entry name" value="PHOSPHOGLUCOMUTASE 2B-RELATED"/>
    <property type="match status" value="1"/>
</dbReference>
<dbReference type="PROSITE" id="PS00710">
    <property type="entry name" value="PGM_PMM"/>
    <property type="match status" value="1"/>
</dbReference>
<dbReference type="GO" id="GO:0006166">
    <property type="term" value="P:purine ribonucleoside salvage"/>
    <property type="evidence" value="ECO:0007669"/>
    <property type="project" value="TreeGrafter"/>
</dbReference>
<dbReference type="InterPro" id="IPR036900">
    <property type="entry name" value="A-D-PHexomutase_C_sf"/>
</dbReference>
<dbReference type="Gene3D" id="3.40.120.10">
    <property type="entry name" value="Alpha-D-Glucose-1,6-Bisphosphate, subunit A, domain 3"/>
    <property type="match status" value="3"/>
</dbReference>
<evidence type="ECO:0000313" key="9">
    <source>
        <dbReference type="EMBL" id="TXE20029.1"/>
    </source>
</evidence>
<sequence>MTHIEPQLLERVNTWLTPTFDQETQNHIKDLMANNPTDLKESFYKNLEFGTGGMRGIMGIGTNRINKYTLGKNTQGLSNYMKTQFPSEPLKVAIAYDCRHNSKTLAKVVADVFSANGIQVYLFEDLRATPELSFAVKHLNCHCGIVLTASHNPPEYNGYKVYWQDGGQLVPPEDAEIITEINRLAYNEIKFEANDDKIEYIGKAVDDVFITESVKNGSFDTSSEARENLNIVFTSLHGTSITVVPETLERAGYTNVHLVEEQREPNGNFPTVVSPNPEEPEALRMAIELAAKVDGDIVIGTDPDCDRLGVAVRNLENHLVILNGNQTMLLMTDFLLKQWKNSNKINGNQFLGSTIVSTPMMSVLAEAYNVECKIGLTGFKWIAKMIKDFPTMDFIGGGEESFGFMVGDFVRDKDAVTSTLLACEIAAQAKAKNTTMYETLIDLYVAHGFYKERLVSITKKGIEGASDIKQMMIDARENPLTSLNGSKVVRVEDYQLSIVKDLINEKSSKIDIPKSNVLIYYTEDGSKIALRPSGTEPKIKFYISVNTKLDTVAAFKTTEQLLENRIDDILKDMKLN</sequence>
<dbReference type="InterPro" id="IPR005845">
    <property type="entry name" value="A-D-PHexomutase_a/b/a-II"/>
</dbReference>
<dbReference type="InterPro" id="IPR005841">
    <property type="entry name" value="Alpha-D-phosphohexomutase_SF"/>
</dbReference>
<gene>
    <name evidence="9" type="ORF">ES692_01855</name>
</gene>
<dbReference type="Pfam" id="PF02878">
    <property type="entry name" value="PGM_PMM_I"/>
    <property type="match status" value="1"/>
</dbReference>